<sequence>MSKKHLILLLSCFCFATEASAESLSSTPTTQVSVPGTTVQNAQVLTKGLLVETFLTNAWKKDSLTNLLGKSLASFDDYETYANAIKVRWDENNRAYGILVDPAYTGEIVKGITVKTSKKDFTRLLGTPAFVDQTNELLGYQYEGYYLFATFAQEKIKGISIYRRDQAKNTSTLIDMAKNLQAYGEKLSSPSTAQTFSIFGEWGAPDFTHHLHGIGTFAWEYPSLGIAYDGLEEDATLTIYSNFSAKNDLAAIKNAKNVVFSNQDAIFLEEQNRVVWEKIMIQYAKNEGVASPDKQTIALIDSDGLYSSANIRFYRKDFTPLTQLYPGYFVDDVTWLDNHWILYTTMEGSGVFNQVTGEHIVLLSPNKKPEGLSDFYDVDRVSVDIKNKAILFDLASDQQKPFKLTYQINGNQIKFSR</sequence>
<keyword evidence="5" id="KW-1185">Reference proteome</keyword>
<name>A0A0K9YNL3_9BACL</name>
<feature type="chain" id="PRO_5005533440" description="Lipoprotein" evidence="1">
    <location>
        <begin position="22"/>
        <end position="417"/>
    </location>
</feature>
<organism evidence="3 4">
    <name type="scientific">Brevibacillus reuszeri</name>
    <dbReference type="NCBI Taxonomy" id="54915"/>
    <lineage>
        <taxon>Bacteria</taxon>
        <taxon>Bacillati</taxon>
        <taxon>Bacillota</taxon>
        <taxon>Bacilli</taxon>
        <taxon>Bacillales</taxon>
        <taxon>Paenibacillaceae</taxon>
        <taxon>Brevibacillus</taxon>
    </lineage>
</organism>
<dbReference type="STRING" id="54915.ADS79_14950"/>
<evidence type="ECO:0000313" key="2">
    <source>
        <dbReference type="EMBL" id="GED72284.1"/>
    </source>
</evidence>
<dbReference type="Proteomes" id="UP000319578">
    <property type="component" value="Unassembled WGS sequence"/>
</dbReference>
<dbReference type="EMBL" id="LGIQ01000009">
    <property type="protein sequence ID" value="KNB70261.1"/>
    <property type="molecule type" value="Genomic_DNA"/>
</dbReference>
<protein>
    <recommendedName>
        <fullName evidence="6">Lipoprotein</fullName>
    </recommendedName>
</protein>
<dbReference type="OrthoDB" id="2461683at2"/>
<reference evidence="3" key="2">
    <citation type="submission" date="2015-07" db="EMBL/GenBank/DDBJ databases">
        <title>MeaNS - Measles Nucleotide Surveillance Program.</title>
        <authorList>
            <person name="Tran T."/>
            <person name="Druce J."/>
        </authorList>
    </citation>
    <scope>NUCLEOTIDE SEQUENCE</scope>
    <source>
        <strain evidence="3">DSM 9887</strain>
    </source>
</reference>
<reference evidence="2 5" key="3">
    <citation type="submission" date="2019-06" db="EMBL/GenBank/DDBJ databases">
        <title>Whole genome shotgun sequence of Brevibacillus reuszeri NBRC 15719.</title>
        <authorList>
            <person name="Hosoyama A."/>
            <person name="Uohara A."/>
            <person name="Ohji S."/>
            <person name="Ichikawa N."/>
        </authorList>
    </citation>
    <scope>NUCLEOTIDE SEQUENCE [LARGE SCALE GENOMIC DNA]</scope>
    <source>
        <strain evidence="2 5">NBRC 15719</strain>
    </source>
</reference>
<gene>
    <name evidence="3" type="ORF">ADS79_14950</name>
    <name evidence="2" type="ORF">BRE01_59860</name>
</gene>
<dbReference type="AlphaFoldDB" id="A0A0K9YNL3"/>
<evidence type="ECO:0000313" key="3">
    <source>
        <dbReference type="EMBL" id="KNB70261.1"/>
    </source>
</evidence>
<accession>A0A0K9YNL3</accession>
<feature type="signal peptide" evidence="1">
    <location>
        <begin position="1"/>
        <end position="21"/>
    </location>
</feature>
<dbReference type="Proteomes" id="UP000036834">
    <property type="component" value="Unassembled WGS sequence"/>
</dbReference>
<dbReference type="PATRIC" id="fig|54915.3.peg.1986"/>
<evidence type="ECO:0000313" key="4">
    <source>
        <dbReference type="Proteomes" id="UP000036834"/>
    </source>
</evidence>
<keyword evidence="1" id="KW-0732">Signal</keyword>
<evidence type="ECO:0000313" key="5">
    <source>
        <dbReference type="Proteomes" id="UP000319578"/>
    </source>
</evidence>
<comment type="caution">
    <text evidence="3">The sequence shown here is derived from an EMBL/GenBank/DDBJ whole genome shotgun (WGS) entry which is preliminary data.</text>
</comment>
<dbReference type="EMBL" id="BJON01000028">
    <property type="protein sequence ID" value="GED72284.1"/>
    <property type="molecule type" value="Genomic_DNA"/>
</dbReference>
<reference evidence="4" key="1">
    <citation type="submission" date="2015-07" db="EMBL/GenBank/DDBJ databases">
        <title>Genome sequencing project for genomic taxonomy and phylogenomics of Bacillus-like bacteria.</title>
        <authorList>
            <person name="Liu B."/>
            <person name="Wang J."/>
            <person name="Zhu Y."/>
            <person name="Liu G."/>
            <person name="Chen Q."/>
            <person name="Chen Z."/>
            <person name="Lan J."/>
            <person name="Che J."/>
            <person name="Ge C."/>
            <person name="Shi H."/>
            <person name="Pan Z."/>
            <person name="Liu X."/>
        </authorList>
    </citation>
    <scope>NUCLEOTIDE SEQUENCE [LARGE SCALE GENOMIC DNA]</scope>
    <source>
        <strain evidence="4">DSM 9887</strain>
    </source>
</reference>
<proteinExistence type="predicted"/>
<dbReference type="RefSeq" id="WP_049739231.1">
    <property type="nucleotide sequence ID" value="NZ_BJON01000028.1"/>
</dbReference>
<evidence type="ECO:0000256" key="1">
    <source>
        <dbReference type="SAM" id="SignalP"/>
    </source>
</evidence>
<evidence type="ECO:0008006" key="6">
    <source>
        <dbReference type="Google" id="ProtNLM"/>
    </source>
</evidence>